<dbReference type="SUPFAM" id="SSF53335">
    <property type="entry name" value="S-adenosyl-L-methionine-dependent methyltransferases"/>
    <property type="match status" value="1"/>
</dbReference>
<dbReference type="InterPro" id="IPR029063">
    <property type="entry name" value="SAM-dependent_MTases_sf"/>
</dbReference>
<dbReference type="GO" id="GO:0005737">
    <property type="term" value="C:cytoplasm"/>
    <property type="evidence" value="ECO:0007669"/>
    <property type="project" value="UniProtKB-SubCell"/>
</dbReference>
<comment type="subcellular location">
    <subcellularLocation>
        <location evidence="1">Cytoplasm</location>
    </subcellularLocation>
</comment>
<dbReference type="InterPro" id="IPR007536">
    <property type="entry name" value="16SrRNA_methylTrfase_J"/>
</dbReference>
<dbReference type="HAMAP" id="MF_01523">
    <property type="entry name" value="16SrRNA_methyltr_J"/>
    <property type="match status" value="1"/>
</dbReference>
<dbReference type="AlphaFoldDB" id="A0A1E2VEH5"/>
<gene>
    <name evidence="1" type="primary">rsmJ</name>
    <name evidence="2" type="ORF">BFW38_11045</name>
</gene>
<evidence type="ECO:0000313" key="3">
    <source>
        <dbReference type="Proteomes" id="UP000094291"/>
    </source>
</evidence>
<dbReference type="Proteomes" id="UP000094291">
    <property type="component" value="Unassembled WGS sequence"/>
</dbReference>
<keyword evidence="1" id="KW-0489">Methyltransferase</keyword>
<keyword evidence="1" id="KW-0963">Cytoplasm</keyword>
<feature type="binding site" evidence="1">
    <location>
        <begin position="100"/>
        <end position="101"/>
    </location>
    <ligand>
        <name>S-adenosyl-L-methionine</name>
        <dbReference type="ChEBI" id="CHEBI:59789"/>
    </ligand>
</feature>
<organism evidence="2 3">
    <name type="scientific">Terasakiispira papahanaumokuakeensis</name>
    <dbReference type="NCBI Taxonomy" id="197479"/>
    <lineage>
        <taxon>Bacteria</taxon>
        <taxon>Pseudomonadati</taxon>
        <taxon>Pseudomonadota</taxon>
        <taxon>Gammaproteobacteria</taxon>
        <taxon>Oceanospirillales</taxon>
        <taxon>Terasakiispira</taxon>
    </lineage>
</organism>
<accession>A0A1E2VEH5</accession>
<evidence type="ECO:0000256" key="1">
    <source>
        <dbReference type="HAMAP-Rule" id="MF_01523"/>
    </source>
</evidence>
<dbReference type="EC" id="2.1.1.242" evidence="1"/>
<keyword evidence="1" id="KW-0808">Transferase</keyword>
<proteinExistence type="inferred from homology"/>
<comment type="caution">
    <text evidence="2">The sequence shown here is derived from an EMBL/GenBank/DDBJ whole genome shotgun (WGS) entry which is preliminary data.</text>
</comment>
<dbReference type="EMBL" id="MDTQ01000001">
    <property type="protein sequence ID" value="ODC05381.1"/>
    <property type="molecule type" value="Genomic_DNA"/>
</dbReference>
<comment type="caution">
    <text evidence="1">Lacks conserved residue(s) required for the propagation of feature annotation.</text>
</comment>
<dbReference type="PANTHER" id="PTHR36112:SF1">
    <property type="entry name" value="RIBOSOMAL RNA SMALL SUBUNIT METHYLTRANSFERASE J"/>
    <property type="match status" value="1"/>
</dbReference>
<reference evidence="2 3" key="1">
    <citation type="submission" date="2016-08" db="EMBL/GenBank/DDBJ databases">
        <authorList>
            <person name="Seilhamer J.J."/>
        </authorList>
    </citation>
    <scope>NUCLEOTIDE SEQUENCE [LARGE SCALE GENOMIC DNA]</scope>
    <source>
        <strain evidence="2 3">PH27A</strain>
    </source>
</reference>
<comment type="function">
    <text evidence="1">Specifically methylates the guanosine in position 1516 of 16S rRNA.</text>
</comment>
<dbReference type="GO" id="GO:0008990">
    <property type="term" value="F:rRNA (guanine-N2-)-methyltransferase activity"/>
    <property type="evidence" value="ECO:0007669"/>
    <property type="project" value="UniProtKB-UniRule"/>
</dbReference>
<name>A0A1E2VEH5_9GAMM</name>
<comment type="similarity">
    <text evidence="1">Belongs to the methyltransferase superfamily. RsmJ family.</text>
</comment>
<dbReference type="Pfam" id="PF04445">
    <property type="entry name" value="SAM_MT"/>
    <property type="match status" value="1"/>
</dbReference>
<comment type="catalytic activity">
    <reaction evidence="1">
        <text>guanosine(1516) in 16S rRNA + S-adenosyl-L-methionine = N(2)-methylguanosine(1516) in 16S rRNA + S-adenosyl-L-homocysteine + H(+)</text>
        <dbReference type="Rhea" id="RHEA:43220"/>
        <dbReference type="Rhea" id="RHEA-COMP:10412"/>
        <dbReference type="Rhea" id="RHEA-COMP:10413"/>
        <dbReference type="ChEBI" id="CHEBI:15378"/>
        <dbReference type="ChEBI" id="CHEBI:57856"/>
        <dbReference type="ChEBI" id="CHEBI:59789"/>
        <dbReference type="ChEBI" id="CHEBI:74269"/>
        <dbReference type="ChEBI" id="CHEBI:74481"/>
        <dbReference type="EC" id="2.1.1.242"/>
    </reaction>
</comment>
<keyword evidence="3" id="KW-1185">Reference proteome</keyword>
<dbReference type="STRING" id="197479.BFW38_11045"/>
<keyword evidence="1" id="KW-0698">rRNA processing</keyword>
<evidence type="ECO:0000313" key="2">
    <source>
        <dbReference type="EMBL" id="ODC05381.1"/>
    </source>
</evidence>
<keyword evidence="1" id="KW-0949">S-adenosyl-L-methionine</keyword>
<feature type="binding site" evidence="1">
    <location>
        <begin position="116"/>
        <end position="117"/>
    </location>
    <ligand>
        <name>S-adenosyl-L-methionine</name>
        <dbReference type="ChEBI" id="CHEBI:59789"/>
    </ligand>
</feature>
<feature type="binding site" evidence="1">
    <location>
        <position position="173"/>
    </location>
    <ligand>
        <name>S-adenosyl-L-methionine</name>
        <dbReference type="ChEBI" id="CHEBI:59789"/>
    </ligand>
</feature>
<sequence>MTWYKPAELELRLPADVTLPETWATQRPDTGLLLTLTAEGLQLEDLDQPKLKPLRLDFTQGEMAHRRRFGGGRGQAVAKACGLKAGVTPSIVDATAGLGRDSFVLASLGCPVLSLERSPVVHALLADALARAHADAELASILQHWQLRHLNASCELSGAVDEWSYSPEVVYLDPMFPHRDGAQNRAKAAAAVKKEMRLFRQLVGDDDDAPTLLAAALEVATHRVVVKRPRKAPPIDGPTPGLVLEGQSSRFDVYPKQALRRS</sequence>
<dbReference type="PANTHER" id="PTHR36112">
    <property type="entry name" value="RIBOSOMAL RNA SMALL SUBUNIT METHYLTRANSFERASE J"/>
    <property type="match status" value="1"/>
</dbReference>
<dbReference type="Gene3D" id="3.40.50.150">
    <property type="entry name" value="Vaccinia Virus protein VP39"/>
    <property type="match status" value="1"/>
</dbReference>
<protein>
    <recommendedName>
        <fullName evidence="1">Ribosomal RNA small subunit methyltransferase J</fullName>
        <ecNumber evidence="1">2.1.1.242</ecNumber>
    </recommendedName>
    <alternativeName>
        <fullName evidence="1">16S rRNA m2G1516 methyltransferase</fullName>
    </alternativeName>
    <alternativeName>
        <fullName evidence="1">rRNA (guanine-N(2)-)-methyltransferase</fullName>
    </alternativeName>
</protein>